<reference evidence="1 2" key="1">
    <citation type="journal article" date="2021" name="Chemosphere">
        <title>Bioballs carrying a syntrophic Rhodococcus and Mycolicibacterium consortium for simultaneous sorption and biodegradation of fuel oil in contaminated freshwater.</title>
        <authorList>
            <person name="Naloka K."/>
            <person name="Polrit D."/>
            <person name="Muangchinda C."/>
            <person name="Thoetkiattikul H."/>
            <person name="Pinyakong O."/>
        </authorList>
    </citation>
    <scope>NUCLEOTIDE SEQUENCE [LARGE SCALE GENOMIC DNA]</scope>
    <source>
        <strain evidence="1 2">J101</strain>
    </source>
</reference>
<dbReference type="EMBL" id="JAOXLN010000021">
    <property type="protein sequence ID" value="MDZ5087616.1"/>
    <property type="molecule type" value="Genomic_DNA"/>
</dbReference>
<comment type="caution">
    <text evidence="1">The sequence shown here is derived from an EMBL/GenBank/DDBJ whole genome shotgun (WGS) entry which is preliminary data.</text>
</comment>
<evidence type="ECO:0000313" key="1">
    <source>
        <dbReference type="EMBL" id="MDZ5087616.1"/>
    </source>
</evidence>
<evidence type="ECO:0000313" key="2">
    <source>
        <dbReference type="Proteomes" id="UP001289645"/>
    </source>
</evidence>
<name>A0ACC6MKU2_MYCPF</name>
<proteinExistence type="predicted"/>
<keyword evidence="2" id="KW-1185">Reference proteome</keyword>
<accession>A0ACC6MKU2</accession>
<sequence>MTSEPSATHGTDAAGFHERHRDANSAVVFDPTLPDDGALIDFLRSDPTVTVVDTVAEQARTLAELLPTPGLEFVDEPRRWAYYPWRRTLVSVLGPRSYLRTRTDRNRDLITIAEQQHLSSLRIGIIGLSVGHAIAHTLAMQGLCGELRLADFDELELSNLNRVPATVFDLGVNKATVAARRVAEIDPYVAVRVHDRGVTADSIDGFLEGLDVVVEECDSLDVKALVREAARRHRLPVVMATSDRGLVDVERFDSEPDRPVFHGLLGGLDAATLAGLDNKDKVPHVLRIIEGASLSPRAAASLVEVGQTLATWPQLAGDVLIGASAVAEAVRRIGLGERLPSGRVRVDMSTFMEELVDPRNTPAAPAEADEPGPAHARDAVHAVALAANQAPSGGNAQPWRIETGAATVTIHLTPERTTLMDVNLRGSAVAVGAATFNARVAAAARGVLGDVHLAEHQTASPLTAVIDLGGADADPELAALYPLLERRETNRHRGTPTPLTDTIAEALSTAAHREGARLVLLTDRTDLDAAGEVLSGADRIRYLTTQLHREMTSELRWPGDESPDTGIDVRSLELSPADFATLDILRRTEVMELLASWGAGSRLGADTRDRIVNSSSLAVIIGSDPSLTGYAHGGAAAEAVWLTAQHHGLAVQPVSPAFLYAHDGADLHGLSPEFAGQLAELQQRFRHLTTAADGETQILALRLVTAPPASVRSRRRPLVHTAPGLS</sequence>
<gene>
    <name evidence="1" type="ORF">OHX15_19675</name>
</gene>
<dbReference type="Proteomes" id="UP001289645">
    <property type="component" value="Unassembled WGS sequence"/>
</dbReference>
<organism evidence="1 2">
    <name type="scientific">Mycolicibacterium parafortuitum</name>
    <name type="common">Mycobacterium parafortuitum</name>
    <dbReference type="NCBI Taxonomy" id="39692"/>
    <lineage>
        <taxon>Bacteria</taxon>
        <taxon>Bacillati</taxon>
        <taxon>Actinomycetota</taxon>
        <taxon>Actinomycetes</taxon>
        <taxon>Mycobacteriales</taxon>
        <taxon>Mycobacteriaceae</taxon>
        <taxon>Mycolicibacterium</taxon>
    </lineage>
</organism>
<protein>
    <submittedName>
        <fullName evidence="1">Rv1355c family protein</fullName>
    </submittedName>
</protein>